<dbReference type="Pfam" id="PF00305">
    <property type="entry name" value="Lipoxygenase"/>
    <property type="match status" value="1"/>
</dbReference>
<feature type="compositionally biased region" description="Basic and acidic residues" evidence="4">
    <location>
        <begin position="29"/>
        <end position="41"/>
    </location>
</feature>
<accession>A0A843UC16</accession>
<organism evidence="6 7">
    <name type="scientific">Colocasia esculenta</name>
    <name type="common">Wild taro</name>
    <name type="synonym">Arum esculentum</name>
    <dbReference type="NCBI Taxonomy" id="4460"/>
    <lineage>
        <taxon>Eukaryota</taxon>
        <taxon>Viridiplantae</taxon>
        <taxon>Streptophyta</taxon>
        <taxon>Embryophyta</taxon>
        <taxon>Tracheophyta</taxon>
        <taxon>Spermatophyta</taxon>
        <taxon>Magnoliopsida</taxon>
        <taxon>Liliopsida</taxon>
        <taxon>Araceae</taxon>
        <taxon>Aroideae</taxon>
        <taxon>Colocasieae</taxon>
        <taxon>Colocasia</taxon>
    </lineage>
</organism>
<dbReference type="GO" id="GO:0016702">
    <property type="term" value="F:oxidoreductase activity, acting on single donors with incorporation of molecular oxygen, incorporation of two atoms of oxygen"/>
    <property type="evidence" value="ECO:0007669"/>
    <property type="project" value="InterPro"/>
</dbReference>
<dbReference type="GO" id="GO:0046872">
    <property type="term" value="F:metal ion binding"/>
    <property type="evidence" value="ECO:0007669"/>
    <property type="project" value="UniProtKB-KW"/>
</dbReference>
<evidence type="ECO:0000256" key="2">
    <source>
        <dbReference type="ARBA" id="ARBA00022964"/>
    </source>
</evidence>
<proteinExistence type="predicted"/>
<dbReference type="InterPro" id="IPR036226">
    <property type="entry name" value="LipOase_C_sf"/>
</dbReference>
<feature type="domain" description="Lipoxygenase" evidence="5">
    <location>
        <begin position="82"/>
        <end position="157"/>
    </location>
</feature>
<keyword evidence="7" id="KW-1185">Reference proteome</keyword>
<dbReference type="OrthoDB" id="407298at2759"/>
<evidence type="ECO:0000256" key="4">
    <source>
        <dbReference type="SAM" id="MobiDB-lite"/>
    </source>
</evidence>
<dbReference type="PRINTS" id="PR00468">
    <property type="entry name" value="PLTLPOXGNASE"/>
</dbReference>
<evidence type="ECO:0000259" key="5">
    <source>
        <dbReference type="PROSITE" id="PS51393"/>
    </source>
</evidence>
<evidence type="ECO:0000313" key="6">
    <source>
        <dbReference type="EMBL" id="MQL79414.1"/>
    </source>
</evidence>
<gene>
    <name evidence="6" type="ORF">Taro_011856</name>
</gene>
<feature type="non-terminal residue" evidence="6">
    <location>
        <position position="1"/>
    </location>
</feature>
<feature type="region of interest" description="Disordered" evidence="4">
    <location>
        <begin position="1"/>
        <end position="55"/>
    </location>
</feature>
<keyword evidence="3" id="KW-0560">Oxidoreductase</keyword>
<dbReference type="InterPro" id="IPR013819">
    <property type="entry name" value="LipOase_C"/>
</dbReference>
<dbReference type="EMBL" id="NMUH01000453">
    <property type="protein sequence ID" value="MQL79414.1"/>
    <property type="molecule type" value="Genomic_DNA"/>
</dbReference>
<sequence>LETPAGSEGLGEEGGRGALKEEENPDEPEERREQEGREGPKRRVHHMGRKMESCRVGHKKELCHVGHRRDQTTWGSTEKEWSYLPSETPDGLQKLREEELQILRGDGQGERKNFERVYDYDVYNDLGEPDGSEDMAKPVLGGHSKLPYARCCRTGRP</sequence>
<dbReference type="AlphaFoldDB" id="A0A843UC16"/>
<evidence type="ECO:0000256" key="3">
    <source>
        <dbReference type="ARBA" id="ARBA00023002"/>
    </source>
</evidence>
<reference evidence="6" key="1">
    <citation type="submission" date="2017-07" db="EMBL/GenBank/DDBJ databases">
        <title>Taro Niue Genome Assembly and Annotation.</title>
        <authorList>
            <person name="Atibalentja N."/>
            <person name="Keating K."/>
            <person name="Fields C.J."/>
        </authorList>
    </citation>
    <scope>NUCLEOTIDE SEQUENCE</scope>
    <source>
        <strain evidence="6">Niue_2</strain>
        <tissue evidence="6">Leaf</tissue>
    </source>
</reference>
<dbReference type="PANTHER" id="PTHR11771">
    <property type="entry name" value="LIPOXYGENASE"/>
    <property type="match status" value="1"/>
</dbReference>
<feature type="compositionally biased region" description="Basic and acidic residues" evidence="4">
    <location>
        <begin position="13"/>
        <end position="22"/>
    </location>
</feature>
<dbReference type="PROSITE" id="PS51393">
    <property type="entry name" value="LIPOXYGENASE_3"/>
    <property type="match status" value="1"/>
</dbReference>
<dbReference type="SUPFAM" id="SSF48484">
    <property type="entry name" value="Lipoxigenase"/>
    <property type="match status" value="1"/>
</dbReference>
<dbReference type="Gene3D" id="4.10.375.10">
    <property type="entry name" value="Lipoxygenase-1, Domain 2"/>
    <property type="match status" value="1"/>
</dbReference>
<protein>
    <recommendedName>
        <fullName evidence="5">Lipoxygenase domain-containing protein</fullName>
    </recommendedName>
</protein>
<name>A0A843UC16_COLES</name>
<evidence type="ECO:0000256" key="1">
    <source>
        <dbReference type="ARBA" id="ARBA00022723"/>
    </source>
</evidence>
<dbReference type="Proteomes" id="UP000652761">
    <property type="component" value="Unassembled WGS sequence"/>
</dbReference>
<keyword evidence="2" id="KW-0223">Dioxygenase</keyword>
<evidence type="ECO:0000313" key="7">
    <source>
        <dbReference type="Proteomes" id="UP000652761"/>
    </source>
</evidence>
<dbReference type="InterPro" id="IPR001246">
    <property type="entry name" value="LipOase_plant"/>
</dbReference>
<dbReference type="GO" id="GO:0034440">
    <property type="term" value="P:lipid oxidation"/>
    <property type="evidence" value="ECO:0007669"/>
    <property type="project" value="InterPro"/>
</dbReference>
<comment type="caution">
    <text evidence="6">The sequence shown here is derived from an EMBL/GenBank/DDBJ whole genome shotgun (WGS) entry which is preliminary data.</text>
</comment>
<keyword evidence="1" id="KW-0479">Metal-binding</keyword>
<dbReference type="InterPro" id="IPR000907">
    <property type="entry name" value="LipOase"/>
</dbReference>